<dbReference type="Pfam" id="PF07992">
    <property type="entry name" value="Pyr_redox_2"/>
    <property type="match status" value="1"/>
</dbReference>
<sequence length="328" mass="35446">MSETIRNVIIIGSGPAALTAAIYNARANLSPLVFAGAKWGGQLMLTTDVENYPGFVEGILGPELMDKFRKQAERFGAEIVNEDVTGVDFGKRPFEIYVGGPSPQGSGEVFKTKSVIIATGAETNWLGLANEQELIGRGISSCAPCDAFFFKDKKVVVVGGGDSAMEEALTLTKFATEVTIIHRRDEFRASKIMLDRAKANEKIKWIVNSVVVDVLGKDKVEGAKIKNLATNEEKEMAIDGVFVAIGHHPVTDIFKGQLDLDEKGYVKRVESGKWKVESGLSFKMATSIEGVFVAGDVHDLHFKQAVTAAGFGCAAALEAERWLEAQEG</sequence>
<dbReference type="InterPro" id="IPR008255">
    <property type="entry name" value="Pyr_nucl-diS_OxRdtase_2_AS"/>
</dbReference>
<comment type="similarity">
    <text evidence="6">Belongs to the class-II pyridine nucleotide-disulfide oxidoreductase family.</text>
</comment>
<dbReference type="SUPFAM" id="SSF51905">
    <property type="entry name" value="FAD/NAD(P)-binding domain"/>
    <property type="match status" value="1"/>
</dbReference>
<keyword evidence="2 6" id="KW-0274">FAD</keyword>
<dbReference type="GO" id="GO:0004791">
    <property type="term" value="F:thioredoxin-disulfide reductase (NADPH) activity"/>
    <property type="evidence" value="ECO:0007669"/>
    <property type="project" value="UniProtKB-UniRule"/>
</dbReference>
<organism evidence="9 10">
    <name type="scientific">Candidatus Curtissbacteria bacterium RIFCSPHIGHO2_01_FULL_41_11</name>
    <dbReference type="NCBI Taxonomy" id="1797711"/>
    <lineage>
        <taxon>Bacteria</taxon>
        <taxon>Candidatus Curtissiibacteriota</taxon>
    </lineage>
</organism>
<keyword evidence="7" id="KW-0521">NADP</keyword>
<evidence type="ECO:0000256" key="3">
    <source>
        <dbReference type="ARBA" id="ARBA00023002"/>
    </source>
</evidence>
<dbReference type="PRINTS" id="PR00368">
    <property type="entry name" value="FADPNR"/>
</dbReference>
<evidence type="ECO:0000256" key="2">
    <source>
        <dbReference type="ARBA" id="ARBA00022827"/>
    </source>
</evidence>
<evidence type="ECO:0000259" key="8">
    <source>
        <dbReference type="Pfam" id="PF07992"/>
    </source>
</evidence>
<dbReference type="GO" id="GO:0005737">
    <property type="term" value="C:cytoplasm"/>
    <property type="evidence" value="ECO:0007669"/>
    <property type="project" value="InterPro"/>
</dbReference>
<keyword evidence="3 6" id="KW-0560">Oxidoreductase</keyword>
<comment type="caution">
    <text evidence="9">The sequence shown here is derived from an EMBL/GenBank/DDBJ whole genome shotgun (WGS) entry which is preliminary data.</text>
</comment>
<comment type="subunit">
    <text evidence="6">Homodimer.</text>
</comment>
<dbReference type="AlphaFoldDB" id="A0A1F5G6F0"/>
<gene>
    <name evidence="9" type="ORF">A2870_01590</name>
</gene>
<keyword evidence="1 6" id="KW-0285">Flavoprotein</keyword>
<evidence type="ECO:0000256" key="5">
    <source>
        <dbReference type="ARBA" id="ARBA00023284"/>
    </source>
</evidence>
<dbReference type="Proteomes" id="UP000179102">
    <property type="component" value="Unassembled WGS sequence"/>
</dbReference>
<comment type="catalytic activity">
    <reaction evidence="6">
        <text>[thioredoxin]-dithiol + NADP(+) = [thioredoxin]-disulfide + NADPH + H(+)</text>
        <dbReference type="Rhea" id="RHEA:20345"/>
        <dbReference type="Rhea" id="RHEA-COMP:10698"/>
        <dbReference type="Rhea" id="RHEA-COMP:10700"/>
        <dbReference type="ChEBI" id="CHEBI:15378"/>
        <dbReference type="ChEBI" id="CHEBI:29950"/>
        <dbReference type="ChEBI" id="CHEBI:50058"/>
        <dbReference type="ChEBI" id="CHEBI:57783"/>
        <dbReference type="ChEBI" id="CHEBI:58349"/>
        <dbReference type="EC" id="1.8.1.9"/>
    </reaction>
</comment>
<keyword evidence="4" id="KW-1015">Disulfide bond</keyword>
<evidence type="ECO:0000256" key="6">
    <source>
        <dbReference type="RuleBase" id="RU003880"/>
    </source>
</evidence>
<dbReference type="InterPro" id="IPR005982">
    <property type="entry name" value="Thioredox_Rdtase"/>
</dbReference>
<accession>A0A1F5G6F0</accession>
<dbReference type="InterPro" id="IPR023753">
    <property type="entry name" value="FAD/NAD-binding_dom"/>
</dbReference>
<evidence type="ECO:0000256" key="7">
    <source>
        <dbReference type="RuleBase" id="RU003881"/>
    </source>
</evidence>
<dbReference type="InterPro" id="IPR036188">
    <property type="entry name" value="FAD/NAD-bd_sf"/>
</dbReference>
<dbReference type="NCBIfam" id="TIGR01292">
    <property type="entry name" value="TRX_reduct"/>
    <property type="match status" value="1"/>
</dbReference>
<keyword evidence="5 6" id="KW-0676">Redox-active center</keyword>
<dbReference type="EMBL" id="MFAZ01000014">
    <property type="protein sequence ID" value="OGD87419.1"/>
    <property type="molecule type" value="Genomic_DNA"/>
</dbReference>
<feature type="domain" description="FAD/NAD(P)-binding" evidence="8">
    <location>
        <begin position="7"/>
        <end position="309"/>
    </location>
</feature>
<evidence type="ECO:0000256" key="1">
    <source>
        <dbReference type="ARBA" id="ARBA00022630"/>
    </source>
</evidence>
<dbReference type="EC" id="1.8.1.9" evidence="6"/>
<dbReference type="GO" id="GO:0019430">
    <property type="term" value="P:removal of superoxide radicals"/>
    <property type="evidence" value="ECO:0007669"/>
    <property type="project" value="UniProtKB-UniRule"/>
</dbReference>
<dbReference type="InterPro" id="IPR050097">
    <property type="entry name" value="Ferredoxin-NADP_redctase_2"/>
</dbReference>
<dbReference type="Gene3D" id="3.50.50.60">
    <property type="entry name" value="FAD/NAD(P)-binding domain"/>
    <property type="match status" value="2"/>
</dbReference>
<evidence type="ECO:0000256" key="4">
    <source>
        <dbReference type="ARBA" id="ARBA00023157"/>
    </source>
</evidence>
<protein>
    <recommendedName>
        <fullName evidence="6">Thioredoxin reductase</fullName>
        <ecNumber evidence="6">1.8.1.9</ecNumber>
    </recommendedName>
</protein>
<dbReference type="PANTHER" id="PTHR48105">
    <property type="entry name" value="THIOREDOXIN REDUCTASE 1-RELATED-RELATED"/>
    <property type="match status" value="1"/>
</dbReference>
<evidence type="ECO:0000313" key="9">
    <source>
        <dbReference type="EMBL" id="OGD87419.1"/>
    </source>
</evidence>
<reference evidence="9 10" key="1">
    <citation type="journal article" date="2016" name="Nat. Commun.">
        <title>Thousands of microbial genomes shed light on interconnected biogeochemical processes in an aquifer system.</title>
        <authorList>
            <person name="Anantharaman K."/>
            <person name="Brown C.T."/>
            <person name="Hug L.A."/>
            <person name="Sharon I."/>
            <person name="Castelle C.J."/>
            <person name="Probst A.J."/>
            <person name="Thomas B.C."/>
            <person name="Singh A."/>
            <person name="Wilkins M.J."/>
            <person name="Karaoz U."/>
            <person name="Brodie E.L."/>
            <person name="Williams K.H."/>
            <person name="Hubbard S.S."/>
            <person name="Banfield J.F."/>
        </authorList>
    </citation>
    <scope>NUCLEOTIDE SEQUENCE [LARGE SCALE GENOMIC DNA]</scope>
</reference>
<dbReference type="PRINTS" id="PR00469">
    <property type="entry name" value="PNDRDTASEII"/>
</dbReference>
<dbReference type="PROSITE" id="PS00573">
    <property type="entry name" value="PYRIDINE_REDOX_2"/>
    <property type="match status" value="1"/>
</dbReference>
<dbReference type="STRING" id="1797711.A2870_01590"/>
<proteinExistence type="inferred from homology"/>
<evidence type="ECO:0000313" key="10">
    <source>
        <dbReference type="Proteomes" id="UP000179102"/>
    </source>
</evidence>
<name>A0A1F5G6F0_9BACT</name>
<comment type="cofactor">
    <cofactor evidence="7">
        <name>FAD</name>
        <dbReference type="ChEBI" id="CHEBI:57692"/>
    </cofactor>
    <text evidence="7">Binds 1 FAD per subunit.</text>
</comment>